<reference evidence="1" key="1">
    <citation type="submission" date="2022-10" db="EMBL/GenBank/DDBJ databases">
        <title>Description of microaerobic benzene degrading bacteria.</title>
        <authorList>
            <person name="Bedics A."/>
            <person name="Tancsics A."/>
            <person name="Banerjee S."/>
        </authorList>
    </citation>
    <scope>NUCLEOTIDE SEQUENCE</scope>
    <source>
        <strain evidence="1">D2M1</strain>
    </source>
</reference>
<gene>
    <name evidence="1" type="ORF">OIN59_08915</name>
</gene>
<accession>A0ABT5RV52</accession>
<proteinExistence type="predicted"/>
<comment type="caution">
    <text evidence="1">The sequence shown here is derived from an EMBL/GenBank/DDBJ whole genome shotgun (WGS) entry which is preliminary data.</text>
</comment>
<evidence type="ECO:0000313" key="2">
    <source>
        <dbReference type="Proteomes" id="UP001148932"/>
    </source>
</evidence>
<dbReference type="RefSeq" id="WP_274109369.1">
    <property type="nucleotide sequence ID" value="NZ_JAPCKI010000004.1"/>
</dbReference>
<organism evidence="1 2">
    <name type="scientific">Acidovorax benzenivorans</name>
    <dbReference type="NCBI Taxonomy" id="2987520"/>
    <lineage>
        <taxon>Bacteria</taxon>
        <taxon>Pseudomonadati</taxon>
        <taxon>Pseudomonadota</taxon>
        <taxon>Betaproteobacteria</taxon>
        <taxon>Burkholderiales</taxon>
        <taxon>Comamonadaceae</taxon>
        <taxon>Acidovorax</taxon>
    </lineage>
</organism>
<evidence type="ECO:0000313" key="1">
    <source>
        <dbReference type="EMBL" id="MDD2177556.1"/>
    </source>
</evidence>
<name>A0ABT5RV52_9BURK</name>
<dbReference type="EMBL" id="JAPCKI010000004">
    <property type="protein sequence ID" value="MDD2177556.1"/>
    <property type="molecule type" value="Genomic_DNA"/>
</dbReference>
<dbReference type="Proteomes" id="UP001148932">
    <property type="component" value="Unassembled WGS sequence"/>
</dbReference>
<protein>
    <submittedName>
        <fullName evidence="1">YkgJ family cysteine cluster protein</fullName>
    </submittedName>
</protein>
<dbReference type="InterPro" id="IPR005358">
    <property type="entry name" value="Puta_zinc/iron-chelating_dom"/>
</dbReference>
<sequence>MTHPLSPPHSTALTEAEQAAFLQSIARVRSAAVRALRAAQANAKQGVAANDTGAITAAKATEAAAQAAVHFVAQLHQGLDTVAEQARATGPQPACQAGCAHCCYLRVEATEPEVLRIAQHLRTLPAADQANALQRLQQHVATAIAAAPSPTRQPCSFLASDRCAIYSVRPAACRKAHSLSATHCAEQSPTIPQNLRLLVDAEALMAGTALAYRDQPLPAGAHELNAAVLAALDNTQVDQPSALLRWYHGDAALKVRTP</sequence>
<dbReference type="Pfam" id="PF03692">
    <property type="entry name" value="CxxCxxCC"/>
    <property type="match status" value="1"/>
</dbReference>
<keyword evidence="2" id="KW-1185">Reference proteome</keyword>